<dbReference type="InterPro" id="IPR004552">
    <property type="entry name" value="AGP_acyltrans"/>
</dbReference>
<dbReference type="AlphaFoldDB" id="A0A1M7FYL7"/>
<evidence type="ECO:0000313" key="11">
    <source>
        <dbReference type="Proteomes" id="UP000184038"/>
    </source>
</evidence>
<keyword evidence="4 7" id="KW-0808">Transferase</keyword>
<evidence type="ECO:0000256" key="4">
    <source>
        <dbReference type="ARBA" id="ARBA00022679"/>
    </source>
</evidence>
<keyword evidence="3 7" id="KW-0444">Lipid biosynthesis</keyword>
<dbReference type="PANTHER" id="PTHR10434:SF64">
    <property type="entry name" value="1-ACYL-SN-GLYCEROL-3-PHOSPHATE ACYLTRANSFERASE-RELATED"/>
    <property type="match status" value="1"/>
</dbReference>
<dbReference type="GO" id="GO:0016020">
    <property type="term" value="C:membrane"/>
    <property type="evidence" value="ECO:0007669"/>
    <property type="project" value="InterPro"/>
</dbReference>
<dbReference type="SMART" id="SM00563">
    <property type="entry name" value="PlsC"/>
    <property type="match status" value="1"/>
</dbReference>
<name>A0A1M7FYL7_9FIRM</name>
<comment type="pathway">
    <text evidence="1">Lipid metabolism.</text>
</comment>
<evidence type="ECO:0000256" key="6">
    <source>
        <dbReference type="ARBA" id="ARBA00023315"/>
    </source>
</evidence>
<dbReference type="PANTHER" id="PTHR10434">
    <property type="entry name" value="1-ACYL-SN-GLYCEROL-3-PHOSPHATE ACYLTRANSFERASE"/>
    <property type="match status" value="1"/>
</dbReference>
<keyword evidence="7" id="KW-1208">Phospholipid metabolism</keyword>
<gene>
    <name evidence="10" type="ORF">SAMN02746066_00720</name>
</gene>
<evidence type="ECO:0000256" key="1">
    <source>
        <dbReference type="ARBA" id="ARBA00005189"/>
    </source>
</evidence>
<keyword evidence="8" id="KW-0812">Transmembrane</keyword>
<keyword evidence="11" id="KW-1185">Reference proteome</keyword>
<dbReference type="EC" id="2.3.1.51" evidence="7"/>
<evidence type="ECO:0000259" key="9">
    <source>
        <dbReference type="SMART" id="SM00563"/>
    </source>
</evidence>
<dbReference type="GO" id="GO:0006654">
    <property type="term" value="P:phosphatidic acid biosynthetic process"/>
    <property type="evidence" value="ECO:0007669"/>
    <property type="project" value="TreeGrafter"/>
</dbReference>
<evidence type="ECO:0000313" key="10">
    <source>
        <dbReference type="EMBL" id="SHM09123.1"/>
    </source>
</evidence>
<evidence type="ECO:0000256" key="3">
    <source>
        <dbReference type="ARBA" id="ARBA00022516"/>
    </source>
</evidence>
<keyword evidence="5 7" id="KW-0443">Lipid metabolism</keyword>
<accession>A0A1M7FYL7</accession>
<dbReference type="STRING" id="1120996.SAMN02746066_00720"/>
<keyword evidence="8" id="KW-1133">Transmembrane helix</keyword>
<dbReference type="SUPFAM" id="SSF69593">
    <property type="entry name" value="Glycerol-3-phosphate (1)-acyltransferase"/>
    <property type="match status" value="1"/>
</dbReference>
<feature type="domain" description="Phospholipid/glycerol acyltransferase" evidence="9">
    <location>
        <begin position="72"/>
        <end position="186"/>
    </location>
</feature>
<comment type="similarity">
    <text evidence="2 7">Belongs to the 1-acyl-sn-glycerol-3-phosphate acyltransferase family.</text>
</comment>
<dbReference type="CDD" id="cd07989">
    <property type="entry name" value="LPLAT_AGPAT-like"/>
    <property type="match status" value="1"/>
</dbReference>
<keyword evidence="6 7" id="KW-0012">Acyltransferase</keyword>
<comment type="catalytic activity">
    <reaction evidence="7">
        <text>a 1-acyl-sn-glycero-3-phosphate + an acyl-CoA = a 1,2-diacyl-sn-glycero-3-phosphate + CoA</text>
        <dbReference type="Rhea" id="RHEA:19709"/>
        <dbReference type="ChEBI" id="CHEBI:57287"/>
        <dbReference type="ChEBI" id="CHEBI:57970"/>
        <dbReference type="ChEBI" id="CHEBI:58342"/>
        <dbReference type="ChEBI" id="CHEBI:58608"/>
        <dbReference type="EC" id="2.3.1.51"/>
    </reaction>
</comment>
<reference evidence="10 11" key="1">
    <citation type="submission" date="2016-11" db="EMBL/GenBank/DDBJ databases">
        <authorList>
            <person name="Jaros S."/>
            <person name="Januszkiewicz K."/>
            <person name="Wedrychowicz H."/>
        </authorList>
    </citation>
    <scope>NUCLEOTIDE SEQUENCE [LARGE SCALE GENOMIC DNA]</scope>
    <source>
        <strain evidence="10 11">DSM 15930</strain>
    </source>
</reference>
<comment type="domain">
    <text evidence="7">The HXXXXD motif is essential for acyltransferase activity and may constitute the binding site for the phosphate moiety of the glycerol-3-phosphate.</text>
</comment>
<protein>
    <recommendedName>
        <fullName evidence="7">1-acyl-sn-glycerol-3-phosphate acyltransferase</fullName>
        <ecNumber evidence="7">2.3.1.51</ecNumber>
    </recommendedName>
</protein>
<dbReference type="NCBIfam" id="TIGR00530">
    <property type="entry name" value="AGP_acyltrn"/>
    <property type="match status" value="1"/>
</dbReference>
<dbReference type="GO" id="GO:0003841">
    <property type="term" value="F:1-acylglycerol-3-phosphate O-acyltransferase activity"/>
    <property type="evidence" value="ECO:0007669"/>
    <property type="project" value="UniProtKB-UniRule"/>
</dbReference>
<dbReference type="InterPro" id="IPR002123">
    <property type="entry name" value="Plipid/glycerol_acylTrfase"/>
</dbReference>
<feature type="transmembrane region" description="Helical" evidence="8">
    <location>
        <begin position="6"/>
        <end position="27"/>
    </location>
</feature>
<evidence type="ECO:0000256" key="7">
    <source>
        <dbReference type="RuleBase" id="RU361267"/>
    </source>
</evidence>
<evidence type="ECO:0000256" key="5">
    <source>
        <dbReference type="ARBA" id="ARBA00023098"/>
    </source>
</evidence>
<proteinExistence type="inferred from homology"/>
<evidence type="ECO:0000256" key="8">
    <source>
        <dbReference type="SAM" id="Phobius"/>
    </source>
</evidence>
<dbReference type="Proteomes" id="UP000184038">
    <property type="component" value="Unassembled WGS sequence"/>
</dbReference>
<keyword evidence="8" id="KW-0472">Membrane</keyword>
<dbReference type="Pfam" id="PF01553">
    <property type="entry name" value="Acyltransferase"/>
    <property type="match status" value="1"/>
</dbReference>
<evidence type="ECO:0000256" key="2">
    <source>
        <dbReference type="ARBA" id="ARBA00008655"/>
    </source>
</evidence>
<sequence>MKTLFVALFLLIYFILSIPLLFIEFIIGKFNKQLKVRSSQKIVVTAFKVILAGCGVKKTVLGLENIPSDQPVLYVANHRSYFDILVGYTSVPTLTGFVAKKEMHKLPFISSWMKNLNCLFLDRDNIREGMKTILEGIELVKNGHSIFIAPEGTRNQEKEMLPFKEGSFKIAEKSGCPIIPVAMNNTDAIFEQHLPWIRKGHVIIEFGKPIYIKELQTEDKKHLAPYVQGIIKEMLEKNESLV</sequence>
<keyword evidence="7" id="KW-0594">Phospholipid biosynthesis</keyword>
<organism evidence="10 11">
    <name type="scientific">Anaerosporobacter mobilis DSM 15930</name>
    <dbReference type="NCBI Taxonomy" id="1120996"/>
    <lineage>
        <taxon>Bacteria</taxon>
        <taxon>Bacillati</taxon>
        <taxon>Bacillota</taxon>
        <taxon>Clostridia</taxon>
        <taxon>Lachnospirales</taxon>
        <taxon>Lachnospiraceae</taxon>
        <taxon>Anaerosporobacter</taxon>
    </lineage>
</organism>
<dbReference type="EMBL" id="FRCP01000006">
    <property type="protein sequence ID" value="SHM09123.1"/>
    <property type="molecule type" value="Genomic_DNA"/>
</dbReference>